<protein>
    <recommendedName>
        <fullName evidence="1">SHSP domain-containing protein</fullName>
    </recommendedName>
</protein>
<feature type="domain" description="SHSP" evidence="1">
    <location>
        <begin position="34"/>
        <end position="148"/>
    </location>
</feature>
<dbReference type="SUPFAM" id="SSF49764">
    <property type="entry name" value="HSP20-like chaperones"/>
    <property type="match status" value="1"/>
</dbReference>
<name>A0A6C0LX69_9ZZZZ</name>
<dbReference type="AlphaFoldDB" id="A0A6C0LX69"/>
<dbReference type="PROSITE" id="PS01031">
    <property type="entry name" value="SHSP"/>
    <property type="match status" value="1"/>
</dbReference>
<reference evidence="2" key="1">
    <citation type="journal article" date="2020" name="Nature">
        <title>Giant virus diversity and host interactions through global metagenomics.</title>
        <authorList>
            <person name="Schulz F."/>
            <person name="Roux S."/>
            <person name="Paez-Espino D."/>
            <person name="Jungbluth S."/>
            <person name="Walsh D.A."/>
            <person name="Denef V.J."/>
            <person name="McMahon K.D."/>
            <person name="Konstantinidis K.T."/>
            <person name="Eloe-Fadrosh E.A."/>
            <person name="Kyrpides N.C."/>
            <person name="Woyke T."/>
        </authorList>
    </citation>
    <scope>NUCLEOTIDE SEQUENCE</scope>
    <source>
        <strain evidence="2">GVMAG-S-1016713-169</strain>
    </source>
</reference>
<dbReference type="CDD" id="cd06464">
    <property type="entry name" value="ACD_sHsps-like"/>
    <property type="match status" value="1"/>
</dbReference>
<sequence length="149" mass="16542">MTTNLIQQSLNALGDNLNSSFSGQISDFLQLQGINTNQILKPLVDISETDEILLIQMIIAGVDHDSIDVSFFNNSINIQGERKPHVLIGSTKLTREINYGKFERKIIIPVSVTKKDSVTVDVKNGVLTILIDKTKESLNKFSLKLNESV</sequence>
<dbReference type="EMBL" id="MN740575">
    <property type="protein sequence ID" value="QHU34618.1"/>
    <property type="molecule type" value="Genomic_DNA"/>
</dbReference>
<dbReference type="Gene3D" id="2.60.40.790">
    <property type="match status" value="1"/>
</dbReference>
<dbReference type="InterPro" id="IPR002068">
    <property type="entry name" value="A-crystallin/Hsp20_dom"/>
</dbReference>
<evidence type="ECO:0000259" key="1">
    <source>
        <dbReference type="PROSITE" id="PS01031"/>
    </source>
</evidence>
<dbReference type="InterPro" id="IPR008978">
    <property type="entry name" value="HSP20-like_chaperone"/>
</dbReference>
<organism evidence="2">
    <name type="scientific">viral metagenome</name>
    <dbReference type="NCBI Taxonomy" id="1070528"/>
    <lineage>
        <taxon>unclassified sequences</taxon>
        <taxon>metagenomes</taxon>
        <taxon>organismal metagenomes</taxon>
    </lineage>
</organism>
<proteinExistence type="predicted"/>
<dbReference type="Pfam" id="PF00011">
    <property type="entry name" value="HSP20"/>
    <property type="match status" value="1"/>
</dbReference>
<accession>A0A6C0LX69</accession>
<evidence type="ECO:0000313" key="2">
    <source>
        <dbReference type="EMBL" id="QHU34618.1"/>
    </source>
</evidence>